<reference evidence="1 2" key="1">
    <citation type="submission" date="2014-03" db="EMBL/GenBank/DDBJ databases">
        <title>Draft genome of the hookworm Oesophagostomum dentatum.</title>
        <authorList>
            <person name="Mitreva M."/>
        </authorList>
    </citation>
    <scope>NUCLEOTIDE SEQUENCE [LARGE SCALE GENOMIC DNA]</scope>
    <source>
        <strain evidence="1 2">OD-Hann</strain>
    </source>
</reference>
<sequence>MTCVKCSLNIFNLWFKRTLRISFMVGPYFRDVRPNSTPWKHHDCFIVRGVYANHCLVLFLSAREHKLFK</sequence>
<evidence type="ECO:0000313" key="1">
    <source>
        <dbReference type="EMBL" id="KHJ77608.1"/>
    </source>
</evidence>
<accession>A0A0B1RWZ6</accession>
<dbReference type="Proteomes" id="UP000053660">
    <property type="component" value="Unassembled WGS sequence"/>
</dbReference>
<name>A0A0B1RWZ6_OESDE</name>
<dbReference type="AlphaFoldDB" id="A0A0B1RWZ6"/>
<proteinExistence type="predicted"/>
<dbReference type="EMBL" id="KN610593">
    <property type="protein sequence ID" value="KHJ77608.1"/>
    <property type="molecule type" value="Genomic_DNA"/>
</dbReference>
<protein>
    <submittedName>
        <fullName evidence="1">Uncharacterized protein</fullName>
    </submittedName>
</protein>
<evidence type="ECO:0000313" key="2">
    <source>
        <dbReference type="Proteomes" id="UP000053660"/>
    </source>
</evidence>
<organism evidence="1 2">
    <name type="scientific">Oesophagostomum dentatum</name>
    <name type="common">Nodular worm</name>
    <dbReference type="NCBI Taxonomy" id="61180"/>
    <lineage>
        <taxon>Eukaryota</taxon>
        <taxon>Metazoa</taxon>
        <taxon>Ecdysozoa</taxon>
        <taxon>Nematoda</taxon>
        <taxon>Chromadorea</taxon>
        <taxon>Rhabditida</taxon>
        <taxon>Rhabditina</taxon>
        <taxon>Rhabditomorpha</taxon>
        <taxon>Strongyloidea</taxon>
        <taxon>Strongylidae</taxon>
        <taxon>Oesophagostomum</taxon>
    </lineage>
</organism>
<gene>
    <name evidence="1" type="ORF">OESDEN_22772</name>
</gene>
<keyword evidence="2" id="KW-1185">Reference proteome</keyword>